<keyword evidence="3" id="KW-0808">Transferase</keyword>
<dbReference type="PANTHER" id="PTHR12062">
    <property type="entry name" value="N-ACETYLGLUCOSAMINYLTRANSFERASE VI"/>
    <property type="match status" value="1"/>
</dbReference>
<dbReference type="InterPro" id="IPR006759">
    <property type="entry name" value="Glyco_transf_54"/>
</dbReference>
<comment type="caution">
    <text evidence="6">The sequence shown here is derived from an EMBL/GenBank/DDBJ whole genome shotgun (WGS) entry which is preliminary data.</text>
</comment>
<dbReference type="Pfam" id="PF04666">
    <property type="entry name" value="MGAT4_cons"/>
    <property type="match status" value="1"/>
</dbReference>
<dbReference type="PANTHER" id="PTHR12062:SF9">
    <property type="entry name" value="ALPHA-1,3-MANNOSYL-GLYCOPROTEIN 4-BETA-N-ACETYLGLUCOSAMINYLTRANSFERASE A, ISOFORM A"/>
    <property type="match status" value="1"/>
</dbReference>
<dbReference type="GO" id="GO:0005783">
    <property type="term" value="C:endoplasmic reticulum"/>
    <property type="evidence" value="ECO:0007669"/>
    <property type="project" value="TreeGrafter"/>
</dbReference>
<dbReference type="EMBL" id="CAJNOC010004177">
    <property type="protein sequence ID" value="CAF1012317.1"/>
    <property type="molecule type" value="Genomic_DNA"/>
</dbReference>
<evidence type="ECO:0000259" key="4">
    <source>
        <dbReference type="Pfam" id="PF04666"/>
    </source>
</evidence>
<dbReference type="OrthoDB" id="2016523at2759"/>
<organism evidence="6 7">
    <name type="scientific">Brachionus calyciflorus</name>
    <dbReference type="NCBI Taxonomy" id="104777"/>
    <lineage>
        <taxon>Eukaryota</taxon>
        <taxon>Metazoa</taxon>
        <taxon>Spiralia</taxon>
        <taxon>Gnathifera</taxon>
        <taxon>Rotifera</taxon>
        <taxon>Eurotatoria</taxon>
        <taxon>Monogononta</taxon>
        <taxon>Pseudotrocha</taxon>
        <taxon>Ploima</taxon>
        <taxon>Brachionidae</taxon>
        <taxon>Brachionus</taxon>
    </lineage>
</organism>
<dbReference type="GO" id="GO:0008375">
    <property type="term" value="F:acetylglucosaminyltransferase activity"/>
    <property type="evidence" value="ECO:0007669"/>
    <property type="project" value="TreeGrafter"/>
</dbReference>
<reference evidence="6" key="1">
    <citation type="submission" date="2021-02" db="EMBL/GenBank/DDBJ databases">
        <authorList>
            <person name="Nowell W R."/>
        </authorList>
    </citation>
    <scope>NUCLEOTIDE SEQUENCE</scope>
    <source>
        <strain evidence="6">Ploen Becks lab</strain>
    </source>
</reference>
<dbReference type="GO" id="GO:0005793">
    <property type="term" value="C:endoplasmic reticulum-Golgi intermediate compartment"/>
    <property type="evidence" value="ECO:0007669"/>
    <property type="project" value="TreeGrafter"/>
</dbReference>
<protein>
    <submittedName>
        <fullName evidence="6">Uncharacterized protein</fullName>
    </submittedName>
</protein>
<sequence>MTYYVILRRASWYGPPFDDDQFVNETITNLLYKYPKQFDIGLIDIIQPPNTFYPNFTESIKPDHIFNDTVDRIRWRKKQNYDISYLMNYASNRGKYYLQLEDDILCQHNFISEILKHVNKMNLENDRWSMIEFSELGFIGKLFRTRDLPLFLNMFLIFSDFKPIDLIHNYVFDIMACDPSKSFKICRPNFDKVKVVIKPALFQHVGLKSSLKGKIQKLKDKKFVEKIPVIKHLNPPATIRTSFKFYRGHSFEKLYIGNDYSWAFESSGNNHHITINFDSKFILKSYIIKSGSSLHADDIIPVNTTLEIKPSENLPNNLSPDITVTKDNYLVVDRLNDNSGNLIGNIDKSLWLSIDSLRLNVSSYSGDKWILIYEFGLF</sequence>
<proteinExistence type="predicted"/>
<evidence type="ECO:0000256" key="3">
    <source>
        <dbReference type="ARBA" id="ARBA00022679"/>
    </source>
</evidence>
<dbReference type="InterPro" id="IPR056576">
    <property type="entry name" value="MGAT4_A/B/C_C"/>
</dbReference>
<dbReference type="AlphaFoldDB" id="A0A814HPV2"/>
<evidence type="ECO:0000256" key="2">
    <source>
        <dbReference type="ARBA" id="ARBA00022676"/>
    </source>
</evidence>
<keyword evidence="2" id="KW-0328">Glycosyltransferase</keyword>
<name>A0A814HPV2_9BILA</name>
<comment type="pathway">
    <text evidence="1">Protein modification; protein glycosylation.</text>
</comment>
<feature type="domain" description="MGAT4 A/B/C C-terminal" evidence="5">
    <location>
        <begin position="237"/>
        <end position="373"/>
    </location>
</feature>
<dbReference type="Pfam" id="PF23524">
    <property type="entry name" value="MGAT4A_C"/>
    <property type="match status" value="1"/>
</dbReference>
<evidence type="ECO:0000313" key="6">
    <source>
        <dbReference type="EMBL" id="CAF1012317.1"/>
    </source>
</evidence>
<evidence type="ECO:0000256" key="1">
    <source>
        <dbReference type="ARBA" id="ARBA00004922"/>
    </source>
</evidence>
<feature type="domain" description="MGAT4 conserved region" evidence="4">
    <location>
        <begin position="19"/>
        <end position="223"/>
    </location>
</feature>
<evidence type="ECO:0000313" key="7">
    <source>
        <dbReference type="Proteomes" id="UP000663879"/>
    </source>
</evidence>
<keyword evidence="7" id="KW-1185">Reference proteome</keyword>
<dbReference type="GO" id="GO:0005795">
    <property type="term" value="C:Golgi stack"/>
    <property type="evidence" value="ECO:0007669"/>
    <property type="project" value="TreeGrafter"/>
</dbReference>
<evidence type="ECO:0000259" key="5">
    <source>
        <dbReference type="Pfam" id="PF23524"/>
    </source>
</evidence>
<gene>
    <name evidence="6" type="ORF">OXX778_LOCUS16954</name>
</gene>
<dbReference type="GO" id="GO:0006487">
    <property type="term" value="P:protein N-linked glycosylation"/>
    <property type="evidence" value="ECO:0007669"/>
    <property type="project" value="TreeGrafter"/>
</dbReference>
<accession>A0A814HPV2</accession>
<dbReference type="InterPro" id="IPR057279">
    <property type="entry name" value="MGAT4"/>
</dbReference>
<dbReference type="Proteomes" id="UP000663879">
    <property type="component" value="Unassembled WGS sequence"/>
</dbReference>